<sequence length="68" mass="7971">MKENAVMLFKYSHIRLLFHLCADILHERIFFRLNLNGIGRSPCTLMFPSQSHTLIYTHGHETGKKSRN</sequence>
<accession>A0A5P9U5L3</accession>
<proteinExistence type="predicted"/>
<protein>
    <submittedName>
        <fullName evidence="1">Uncharacterized protein</fullName>
    </submittedName>
</protein>
<name>A0A5P9U5L3_9BETA</name>
<organism evidence="1">
    <name type="scientific">Human betaherpesvirus 6</name>
    <dbReference type="NCBI Taxonomy" id="10368"/>
    <lineage>
        <taxon>Viruses</taxon>
        <taxon>Duplodnaviria</taxon>
        <taxon>Heunggongvirae</taxon>
        <taxon>Peploviricota</taxon>
        <taxon>Herviviricetes</taxon>
        <taxon>Herpesvirales</taxon>
        <taxon>Orthoherpesviridae</taxon>
        <taxon>Betaherpesvirinae</taxon>
        <taxon>Roseolovirus</taxon>
    </lineage>
</organism>
<dbReference type="EMBL" id="KY315527">
    <property type="protein sequence ID" value="QFW55214.1"/>
    <property type="molecule type" value="Genomic_DNA"/>
</dbReference>
<reference evidence="1" key="1">
    <citation type="journal article" date="2018" name="BMC Genomics">
        <title>Comparative genomic, transcriptomic, and proteomic reannotation of human herpesvirus 6.</title>
        <authorList>
            <person name="Greninger A.L."/>
            <person name="Knudsen G.M."/>
            <person name="Roychoudhury P."/>
            <person name="Hanson D.J."/>
            <person name="Sedlak R.H."/>
            <person name="Xie H."/>
            <person name="Guan J."/>
            <person name="Nguyen T."/>
            <person name="Peddu V."/>
            <person name="Boeckh M."/>
            <person name="Huang M.L."/>
            <person name="Cook L."/>
            <person name="Depledge D.P."/>
            <person name="Zerr D.M."/>
            <person name="Koelle D.M."/>
            <person name="Gantt S."/>
            <person name="Yoshikawa T."/>
            <person name="Caserta M."/>
            <person name="Hill J.A."/>
            <person name="Jerome K.R."/>
        </authorList>
    </citation>
    <scope>NUCLEOTIDE SEQUENCE</scope>
    <source>
        <strain evidence="1">HP8H1</strain>
    </source>
</reference>
<evidence type="ECO:0000313" key="1">
    <source>
        <dbReference type="EMBL" id="QFW55214.1"/>
    </source>
</evidence>